<evidence type="ECO:0000313" key="2">
    <source>
        <dbReference type="Proteomes" id="UP000256345"/>
    </source>
</evidence>
<name>A0ABX9K9A8_9BACT</name>
<evidence type="ECO:0008006" key="3">
    <source>
        <dbReference type="Google" id="ProtNLM"/>
    </source>
</evidence>
<dbReference type="Proteomes" id="UP000256345">
    <property type="component" value="Unassembled WGS sequence"/>
</dbReference>
<proteinExistence type="predicted"/>
<sequence length="323" mass="34616">MMKPAFAAPGHVNTHFTPAAYQWWSCLGWVLLLLCACGPAEESPAEPSTLHGQSQELAVSNGLAFNGLAFNGLAFNGLAFNGLAFNGLNSTAFHSWFQGEPALRNMLMSYLVQCAVPSGQTRTYTSPSTGTTYSWKGNLGLAPDWASGKPATVKEQQVVSACLAAHGNKYGIRIPMSVLGKNAKAVTISYTSSELTTFSAREGCFFGNLFNNEGIYAASDAPPLHVEDSTARGCALSTVENNTNQECLPLVRLRGNCGNFCVQDSSKKFYTSCTYNGITYQPVTTRIRKEEIYRCGDGTCQITEKCGTGTIAESCMSDCGVCD</sequence>
<organism evidence="1 2">
    <name type="scientific">Archangium gephyra</name>
    <dbReference type="NCBI Taxonomy" id="48"/>
    <lineage>
        <taxon>Bacteria</taxon>
        <taxon>Pseudomonadati</taxon>
        <taxon>Myxococcota</taxon>
        <taxon>Myxococcia</taxon>
        <taxon>Myxococcales</taxon>
        <taxon>Cystobacterineae</taxon>
        <taxon>Archangiaceae</taxon>
        <taxon>Archangium</taxon>
    </lineage>
</organism>
<dbReference type="RefSeq" id="WP_047858904.1">
    <property type="nucleotide sequence ID" value="NZ_CP011509.1"/>
</dbReference>
<evidence type="ECO:0000313" key="1">
    <source>
        <dbReference type="EMBL" id="REG36030.1"/>
    </source>
</evidence>
<gene>
    <name evidence="1" type="ORF">ATI61_102404</name>
</gene>
<reference evidence="1 2" key="1">
    <citation type="submission" date="2018-08" db="EMBL/GenBank/DDBJ databases">
        <title>Genomic Encyclopedia of Archaeal and Bacterial Type Strains, Phase II (KMG-II): from individual species to whole genera.</title>
        <authorList>
            <person name="Goeker M."/>
        </authorList>
    </citation>
    <scope>NUCLEOTIDE SEQUENCE [LARGE SCALE GENOMIC DNA]</scope>
    <source>
        <strain evidence="1 2">DSM 2261</strain>
    </source>
</reference>
<accession>A0ABX9K9A8</accession>
<comment type="caution">
    <text evidence="1">The sequence shown here is derived from an EMBL/GenBank/DDBJ whole genome shotgun (WGS) entry which is preliminary data.</text>
</comment>
<dbReference type="EMBL" id="QUMU01000002">
    <property type="protein sequence ID" value="REG36030.1"/>
    <property type="molecule type" value="Genomic_DNA"/>
</dbReference>
<keyword evidence="2" id="KW-1185">Reference proteome</keyword>
<protein>
    <recommendedName>
        <fullName evidence="3">PPE family protein</fullName>
    </recommendedName>
</protein>